<feature type="compositionally biased region" description="Basic and acidic residues" evidence="1">
    <location>
        <begin position="368"/>
        <end position="391"/>
    </location>
</feature>
<evidence type="ECO:0000256" key="1">
    <source>
        <dbReference type="SAM" id="MobiDB-lite"/>
    </source>
</evidence>
<protein>
    <submittedName>
        <fullName evidence="2">Uncharacterized protein</fullName>
    </submittedName>
</protein>
<evidence type="ECO:0000313" key="3">
    <source>
        <dbReference type="Proteomes" id="UP000747399"/>
    </source>
</evidence>
<proteinExistence type="predicted"/>
<comment type="caution">
    <text evidence="2">The sequence shown here is derived from an EMBL/GenBank/DDBJ whole genome shotgun (WGS) entry which is preliminary data.</text>
</comment>
<evidence type="ECO:0000313" key="2">
    <source>
        <dbReference type="EMBL" id="GIL47775.1"/>
    </source>
</evidence>
<dbReference type="AlphaFoldDB" id="A0A8J4AVH3"/>
<dbReference type="Proteomes" id="UP000747399">
    <property type="component" value="Unassembled WGS sequence"/>
</dbReference>
<sequence length="417" mass="45775">MTGYVETLTSFEDLAVLGWDKAKIVDWIKTQKHMEVADVYLNDGFCEEYGQHCVNCISGPPELVLEVPIDITQVVSQTPFDNQGDTAASLSCTYQEFWDTYRDQKVEVVQPAAMNLDSPFHFSAFSNGLSVSLQSKKGHTKSLHQERQYKVDQQVVVAPGQYLELVLLKSVTGKVRRLRVPVSISGCMGVQLESPRDDHSIWFFNLDELNNGPLVSYIMLDIHDVTTKYDIMSRTKPNGPLELYLAIQPAEVVIPTEAPAGIHGPVARGISDSTAILMRERSQHLEKQLQAAAASGRPLWVPKGGRGMLTAGGGSYRWLVNWKTIAAASAGASLLVTALGKFFPYMSVRYSNAKSGTSFVFEANAGKPRSDEDKDMKTAADSLPADKKPSSIDDMPGLQGPHLMFLMEDDNTSVAPA</sequence>
<name>A0A8J4AVH3_9CHLO</name>
<dbReference type="EMBL" id="BNCO01000004">
    <property type="protein sequence ID" value="GIL47775.1"/>
    <property type="molecule type" value="Genomic_DNA"/>
</dbReference>
<reference evidence="2" key="1">
    <citation type="journal article" date="2021" name="Proc. Natl. Acad. Sci. U.S.A.">
        <title>Three genomes in the algal genus Volvox reveal the fate of a haploid sex-determining region after a transition to homothallism.</title>
        <authorList>
            <person name="Yamamoto K."/>
            <person name="Hamaji T."/>
            <person name="Kawai-Toyooka H."/>
            <person name="Matsuzaki R."/>
            <person name="Takahashi F."/>
            <person name="Nishimura Y."/>
            <person name="Kawachi M."/>
            <person name="Noguchi H."/>
            <person name="Minakuchi Y."/>
            <person name="Umen J.G."/>
            <person name="Toyoda A."/>
            <person name="Nozaki H."/>
        </authorList>
    </citation>
    <scope>NUCLEOTIDE SEQUENCE</scope>
    <source>
        <strain evidence="2">NIES-3780</strain>
    </source>
</reference>
<accession>A0A8J4AVH3</accession>
<keyword evidence="3" id="KW-1185">Reference proteome</keyword>
<feature type="region of interest" description="Disordered" evidence="1">
    <location>
        <begin position="365"/>
        <end position="398"/>
    </location>
</feature>
<organism evidence="2 3">
    <name type="scientific">Volvox africanus</name>
    <dbReference type="NCBI Taxonomy" id="51714"/>
    <lineage>
        <taxon>Eukaryota</taxon>
        <taxon>Viridiplantae</taxon>
        <taxon>Chlorophyta</taxon>
        <taxon>core chlorophytes</taxon>
        <taxon>Chlorophyceae</taxon>
        <taxon>CS clade</taxon>
        <taxon>Chlamydomonadales</taxon>
        <taxon>Volvocaceae</taxon>
        <taxon>Volvox</taxon>
    </lineage>
</organism>
<gene>
    <name evidence="2" type="ORF">Vafri_3962</name>
</gene>